<organism evidence="3">
    <name type="scientific">Clostridioides difficile</name>
    <name type="common">Peptoclostridium difficile</name>
    <dbReference type="NCBI Taxonomy" id="1496"/>
    <lineage>
        <taxon>Bacteria</taxon>
        <taxon>Bacillati</taxon>
        <taxon>Bacillota</taxon>
        <taxon>Clostridia</taxon>
        <taxon>Peptostreptococcales</taxon>
        <taxon>Peptostreptococcaceae</taxon>
        <taxon>Clostridioides</taxon>
    </lineage>
</organism>
<evidence type="ECO:0000256" key="1">
    <source>
        <dbReference type="SAM" id="SignalP"/>
    </source>
</evidence>
<protein>
    <submittedName>
        <fullName evidence="5">N-acetylmuramoyl-L-alanine amidase LytC</fullName>
        <ecNumber evidence="5">3.5.1.28</ecNumber>
    </submittedName>
    <submittedName>
        <fullName evidence="3">S-layer protein</fullName>
    </submittedName>
</protein>
<dbReference type="PANTHER" id="PTHR30032:SF8">
    <property type="entry name" value="GERMINATION-SPECIFIC N-ACETYLMURAMOYL-L-ALANINE AMIDASE"/>
    <property type="match status" value="1"/>
</dbReference>
<reference evidence="4" key="3">
    <citation type="journal article" date="2013" name="J. Med. Microbiol.">
        <title>Surface-layer (S-layer) of human and animal Clostridium difficile strains and their behaviour in adherence to epithelial cells and intestinal colonization.</title>
        <authorList>
            <person name="Spigaglia P."/>
            <person name="Barketi-Klai A."/>
            <person name="Collignon A."/>
            <person name="Mastrantonio P."/>
            <person name="Barbanti F."/>
            <person name="Rupnik M."/>
            <person name="Janezic S."/>
            <person name="Kansau I."/>
        </authorList>
    </citation>
    <scope>NUCLEOTIDE SEQUENCE</scope>
    <source>
        <strain evidence="4">CD168</strain>
    </source>
</reference>
<keyword evidence="5" id="KW-0378">Hydrolase</keyword>
<reference evidence="5 6" key="4">
    <citation type="submission" date="2017-02" db="EMBL/GenBank/DDBJ databases">
        <authorList>
            <consortium name="Pathogen Informatics"/>
        </authorList>
    </citation>
    <scope>NUCLEOTIDE SEQUENCE [LARGE SCALE GENOMIC DNA]</scope>
    <source>
        <strain evidence="5 6">VRECD0157</strain>
    </source>
</reference>
<accession>Q2N3U3</accession>
<dbReference type="Gene3D" id="3.40.50.12090">
    <property type="match status" value="2"/>
</dbReference>
<dbReference type="EC" id="3.5.1.28" evidence="5"/>
<reference evidence="3" key="1">
    <citation type="submission" date="2005-05" db="EMBL/GenBank/DDBJ databases">
        <authorList>
            <person name="Ni Eidhin D.B."/>
            <person name="Ryan A.W."/>
            <person name="Doyle R.M."/>
            <person name="Walsh J.B."/>
            <person name="Kelleher D.P."/>
        </authorList>
    </citation>
    <scope>NUCLEOTIDE SEQUENCE</scope>
    <source>
        <strain evidence="3">HPA R13699</strain>
    </source>
</reference>
<feature type="signal peptide" evidence="1">
    <location>
        <begin position="1"/>
        <end position="24"/>
    </location>
</feature>
<evidence type="ECO:0000313" key="6">
    <source>
        <dbReference type="Proteomes" id="UP000189137"/>
    </source>
</evidence>
<dbReference type="InterPro" id="IPR051922">
    <property type="entry name" value="Bact_Sporulation_Assoc"/>
</dbReference>
<dbReference type="Gene3D" id="3.30.1490.290">
    <property type="entry name" value="Low molecular weight S-layer protein, domain 1"/>
    <property type="match status" value="1"/>
</dbReference>
<dbReference type="EMBL" id="DQ060639">
    <property type="protein sequence ID" value="AAZ05986.1"/>
    <property type="molecule type" value="Genomic_DNA"/>
</dbReference>
<evidence type="ECO:0000313" key="4">
    <source>
        <dbReference type="EMBL" id="CCP50091.1"/>
    </source>
</evidence>
<name>Q2N3U3_CLODI</name>
<dbReference type="GO" id="GO:0008745">
    <property type="term" value="F:N-acetylmuramoyl-L-alanine amidase activity"/>
    <property type="evidence" value="ECO:0007669"/>
    <property type="project" value="UniProtKB-EC"/>
</dbReference>
<dbReference type="Pfam" id="PF04122">
    <property type="entry name" value="CW_binding_2"/>
    <property type="match status" value="3"/>
</dbReference>
<dbReference type="FunFam" id="3.40.50.12090:FF:000001">
    <property type="entry name" value="Cell surface protein"/>
    <property type="match status" value="1"/>
</dbReference>
<feature type="chain" id="PRO_5010681020" evidence="1">
    <location>
        <begin position="25"/>
        <end position="732"/>
    </location>
</feature>
<dbReference type="EMBL" id="FUPS01000006">
    <property type="protein sequence ID" value="SJS43378.1"/>
    <property type="molecule type" value="Genomic_DNA"/>
</dbReference>
<dbReference type="AlphaFoldDB" id="Q2N3U3"/>
<dbReference type="Proteomes" id="UP000189137">
    <property type="component" value="Unassembled WGS sequence"/>
</dbReference>
<dbReference type="InterPro" id="IPR043090">
    <property type="entry name" value="Low_molc_weight_S-layer_N_sub"/>
</dbReference>
<dbReference type="PANTHER" id="PTHR30032">
    <property type="entry name" value="N-ACETYLMURAMOYL-L-ALANINE AMIDASE-RELATED"/>
    <property type="match status" value="1"/>
</dbReference>
<dbReference type="NCBIfam" id="NF033435">
    <property type="entry name" value="S-layer_Clost"/>
    <property type="match status" value="1"/>
</dbReference>
<dbReference type="EMBL" id="HF569014">
    <property type="protein sequence ID" value="CCP50091.1"/>
    <property type="molecule type" value="Genomic_DNA"/>
</dbReference>
<dbReference type="InterPro" id="IPR007253">
    <property type="entry name" value="Cell_wall-bd_2"/>
</dbReference>
<gene>
    <name evidence="3" type="primary">slpA</name>
    <name evidence="5" type="synonym">lytC_12</name>
    <name evidence="5" type="ORF">SAMEA3375112_02104</name>
</gene>
<dbReference type="InterPro" id="IPR021071">
    <property type="entry name" value="Low_molc_weight_S-layer_N"/>
</dbReference>
<evidence type="ECO:0000259" key="2">
    <source>
        <dbReference type="Pfam" id="PF12211"/>
    </source>
</evidence>
<dbReference type="GO" id="GO:0030288">
    <property type="term" value="C:outer membrane-bounded periplasmic space"/>
    <property type="evidence" value="ECO:0007669"/>
    <property type="project" value="TreeGrafter"/>
</dbReference>
<dbReference type="RefSeq" id="WP_021364709.1">
    <property type="nucleotide sequence ID" value="NZ_AP031492.1"/>
</dbReference>
<dbReference type="Pfam" id="PF12211">
    <property type="entry name" value="LMWSLP_N"/>
    <property type="match status" value="1"/>
</dbReference>
<reference evidence="3" key="2">
    <citation type="journal article" date="2006" name="J. Med. Microbiol.">
        <title>Sequence and phylogenetic analysis of the gene for surface layer protein, slpA, from 14 PCR ribotypes of Clostridium difficile.</title>
        <authorList>
            <person name="Eidhin D.N."/>
            <person name="Ryan A.W."/>
            <person name="Doyle R.M."/>
            <person name="Walsh J.B."/>
            <person name="Kelleher D."/>
        </authorList>
    </citation>
    <scope>NUCLEOTIDE SEQUENCE</scope>
    <source>
        <strain evidence="3">HPA R13699</strain>
    </source>
</reference>
<dbReference type="PATRIC" id="fig|1496.897.peg.3407"/>
<sequence length="732" mass="77230">MNKKNLAMAMAAVTVVGSAAPIFADTTVKEEGYTVVQDKYEKLLKELKAKIKDGTITSVGVEFDGKPITTLAPKADGSDKDAIAEQLETLTKNQLKGLGDGKYVDFKITYGAKAEVPAASLSADDIQKYADQINASEKILVEVAAGSEAGIAKFDSVNNKVIAGDAPLKVKDAVKATVTTNGSNKKVLTISAAAGLSGFSYGTLKDTGASSSDVDAITLDTTNATITEGDTKVLDFDNSFKFNESTKKVGSLVTPNTTNTPADPGTKTTVRVIKAVEKTIDVSSNSTTKAKDLAKQYVFTDVSDTDPESLSYMLKNINDGKVAVKNSDGDYEVTIFPEGKRLNTLSASSAKTILGDKDTPAKIVLKASTTKKLADYIDDLITYNNSYSNVQTVAGSDRIETAIELSRKYYNSTDKNALYGDPVNNVVLVGSQAIVDGLVASPLAAEKDAPLLLSSKDKLDSSTRAEIKRVMDLNSSTGIKNNKEVFIAGGVNSISKDVENELKDMGLKVTRLSGDDRYETSLAIADEIDINDKAYVVGGTGLADAMSIAPVASQIKDGEATPIVVVDGKSDKLSKEAEDFLDDAQVDIIGGENSVSAKMEDYIDDATGKSPERISGADRQATNAEVIKEYFDKDGVSNYFLAKDGSTKEDQLVDALAAAAVAGNYGSKHNEDGDITTDASPAPIILATDNLSAEQHVAVSKTATTNGAKNLVQVGQGIADSVVSKLKDLLDM</sequence>
<evidence type="ECO:0000313" key="5">
    <source>
        <dbReference type="EMBL" id="SJS43378.1"/>
    </source>
</evidence>
<proteinExistence type="predicted"/>
<feature type="domain" description="Low molecular weight S layer protein N-terminal" evidence="2">
    <location>
        <begin position="31"/>
        <end position="290"/>
    </location>
</feature>
<keyword evidence="1" id="KW-0732">Signal</keyword>
<evidence type="ECO:0000313" key="3">
    <source>
        <dbReference type="EMBL" id="AAZ05986.1"/>
    </source>
</evidence>